<dbReference type="SUPFAM" id="SSF48557">
    <property type="entry name" value="L-aspartase-like"/>
    <property type="match status" value="1"/>
</dbReference>
<dbReference type="InterPro" id="IPR001106">
    <property type="entry name" value="Aromatic_Lyase"/>
</dbReference>
<dbReference type="RefSeq" id="XP_062662957.1">
    <property type="nucleotide sequence ID" value="XM_062807943.1"/>
</dbReference>
<dbReference type="InterPro" id="IPR023144">
    <property type="entry name" value="Phe_NH3-lyase_shielding_dom_sf"/>
</dbReference>
<sequence>MTLKTERADLYARKAPRGEGGGWIDKATGRRFSFRTLTPHPKSAILKHLGEQGFKDFAYSLPSLIFDFTMGEIIKSQKGDAVPHAFAAYSEWIRLQNRRHSRKDVLVNGRELTIADVLAVSLHNGPAKLTDDPLDLELVSESVAFLARELEAGNVIYGVNTGFGGSADTRTQDFERLQSAAVQHLNVGILLKADKTDPGSDNQENGLLRSHALPTPIVKAAMLIRCNSLMRGHSGVRVSVIESVMKLLSLNMTPVVPLRGSISASGDLSTLSHIAGAIEGNPDIFVKVVGEDGKTKILPASETLKVAKIDPVRLQAKEGLGITNGTAPSCAAACLAIDQANQLALLAQLLTAMGTEALNGNSHNYHPFISAIRPHPGQAEVTTNILHFLSGSKICPPPTSSQSIARVGLAQDRYSLRTAPQWLGPQLEDLLLATRQVTTEINSTTDNPLIEVVPPSLANSNTSSNTSRMHHGGNFQAAALTSAMEKTLLALQNIGRLLYAQSAELINNATNKGLPPNLSLDDPSASFTCKGFDVNMAAYAAELAYLAKPVSAHVQVAEMANQSVNSMALVAARYALEAVEVVSLMAATYVYVLCQALDLRCLGLEFRERLGEVVRGVVAGCFLGGEKGGKREEEVVSESVRDAVLARWDQLSHLDLGDRCRTAVNESLGTVLETLAGCGASLEGVREYQGRMAAAMETCYAGLRVEFLRSQTTTDYISSASRVVYDFVRKDLNIPLNRGIEDHPPLLLGKVEEARRAGTADGPNGHVASGEGENGDLTALEEELALRGRTLGTMSGEIYEAVRGGELHDRIMKFGEESGIWGQ</sequence>
<dbReference type="Gene3D" id="1.20.200.10">
    <property type="entry name" value="Fumarase/aspartase (Central domain)"/>
    <property type="match status" value="1"/>
</dbReference>
<dbReference type="GO" id="GO:0005737">
    <property type="term" value="C:cytoplasm"/>
    <property type="evidence" value="ECO:0007669"/>
    <property type="project" value="InterPro"/>
</dbReference>
<organism evidence="3 4">
    <name type="scientific">Chaetomium fimeti</name>
    <dbReference type="NCBI Taxonomy" id="1854472"/>
    <lineage>
        <taxon>Eukaryota</taxon>
        <taxon>Fungi</taxon>
        <taxon>Dikarya</taxon>
        <taxon>Ascomycota</taxon>
        <taxon>Pezizomycotina</taxon>
        <taxon>Sordariomycetes</taxon>
        <taxon>Sordariomycetidae</taxon>
        <taxon>Sordariales</taxon>
        <taxon>Chaetomiaceae</taxon>
        <taxon>Chaetomium</taxon>
    </lineage>
</organism>
<reference evidence="3" key="1">
    <citation type="journal article" date="2023" name="Mol. Phylogenet. Evol.">
        <title>Genome-scale phylogeny and comparative genomics of the fungal order Sordariales.</title>
        <authorList>
            <person name="Hensen N."/>
            <person name="Bonometti L."/>
            <person name="Westerberg I."/>
            <person name="Brannstrom I.O."/>
            <person name="Guillou S."/>
            <person name="Cros-Aarteil S."/>
            <person name="Calhoun S."/>
            <person name="Haridas S."/>
            <person name="Kuo A."/>
            <person name="Mondo S."/>
            <person name="Pangilinan J."/>
            <person name="Riley R."/>
            <person name="LaButti K."/>
            <person name="Andreopoulos B."/>
            <person name="Lipzen A."/>
            <person name="Chen C."/>
            <person name="Yan M."/>
            <person name="Daum C."/>
            <person name="Ng V."/>
            <person name="Clum A."/>
            <person name="Steindorff A."/>
            <person name="Ohm R.A."/>
            <person name="Martin F."/>
            <person name="Silar P."/>
            <person name="Natvig D.O."/>
            <person name="Lalanne C."/>
            <person name="Gautier V."/>
            <person name="Ament-Velasquez S.L."/>
            <person name="Kruys A."/>
            <person name="Hutchinson M.I."/>
            <person name="Powell A.J."/>
            <person name="Barry K."/>
            <person name="Miller A.N."/>
            <person name="Grigoriev I.V."/>
            <person name="Debuchy R."/>
            <person name="Gladieux P."/>
            <person name="Hiltunen Thoren M."/>
            <person name="Johannesson H."/>
        </authorList>
    </citation>
    <scope>NUCLEOTIDE SEQUENCE</scope>
    <source>
        <strain evidence="3">CBS 168.71</strain>
    </source>
</reference>
<keyword evidence="2" id="KW-0456">Lyase</keyword>
<dbReference type="EMBL" id="JAUEPN010000002">
    <property type="protein sequence ID" value="KAK3299443.1"/>
    <property type="molecule type" value="Genomic_DNA"/>
</dbReference>
<dbReference type="Pfam" id="PF00221">
    <property type="entry name" value="Lyase_aromatic"/>
    <property type="match status" value="1"/>
</dbReference>
<dbReference type="AlphaFoldDB" id="A0AAE0HMR9"/>
<evidence type="ECO:0000313" key="4">
    <source>
        <dbReference type="Proteomes" id="UP001278766"/>
    </source>
</evidence>
<accession>A0AAE0HMR9</accession>
<evidence type="ECO:0000313" key="3">
    <source>
        <dbReference type="EMBL" id="KAK3299443.1"/>
    </source>
</evidence>
<comment type="caution">
    <text evidence="3">The sequence shown here is derived from an EMBL/GenBank/DDBJ whole genome shotgun (WGS) entry which is preliminary data.</text>
</comment>
<keyword evidence="4" id="KW-1185">Reference proteome</keyword>
<reference evidence="3" key="2">
    <citation type="submission" date="2023-06" db="EMBL/GenBank/DDBJ databases">
        <authorList>
            <consortium name="Lawrence Berkeley National Laboratory"/>
            <person name="Haridas S."/>
            <person name="Hensen N."/>
            <person name="Bonometti L."/>
            <person name="Westerberg I."/>
            <person name="Brannstrom I.O."/>
            <person name="Guillou S."/>
            <person name="Cros-Aarteil S."/>
            <person name="Calhoun S."/>
            <person name="Kuo A."/>
            <person name="Mondo S."/>
            <person name="Pangilinan J."/>
            <person name="Riley R."/>
            <person name="Labutti K."/>
            <person name="Andreopoulos B."/>
            <person name="Lipzen A."/>
            <person name="Chen C."/>
            <person name="Yanf M."/>
            <person name="Daum C."/>
            <person name="Ng V."/>
            <person name="Clum A."/>
            <person name="Steindorff A."/>
            <person name="Ohm R."/>
            <person name="Martin F."/>
            <person name="Silar P."/>
            <person name="Natvig D."/>
            <person name="Lalanne C."/>
            <person name="Gautier V."/>
            <person name="Ament-Velasquez S.L."/>
            <person name="Kruys A."/>
            <person name="Hutchinson M.I."/>
            <person name="Powell A.J."/>
            <person name="Barry K."/>
            <person name="Miller A.N."/>
            <person name="Grigoriev I.V."/>
            <person name="Debuchy R."/>
            <person name="Gladieux P."/>
            <person name="Thoren M.H."/>
            <person name="Johannesson H."/>
        </authorList>
    </citation>
    <scope>NUCLEOTIDE SEQUENCE</scope>
    <source>
        <strain evidence="3">CBS 168.71</strain>
    </source>
</reference>
<dbReference type="Proteomes" id="UP001278766">
    <property type="component" value="Unassembled WGS sequence"/>
</dbReference>
<dbReference type="Gene3D" id="1.10.275.10">
    <property type="entry name" value="Fumarase/aspartase (N-terminal domain)"/>
    <property type="match status" value="1"/>
</dbReference>
<proteinExistence type="inferred from homology"/>
<dbReference type="GeneID" id="87844891"/>
<dbReference type="GO" id="GO:0016841">
    <property type="term" value="F:ammonia-lyase activity"/>
    <property type="evidence" value="ECO:0007669"/>
    <property type="project" value="InterPro"/>
</dbReference>
<dbReference type="PANTHER" id="PTHR10362">
    <property type="entry name" value="HISTIDINE AMMONIA-LYASE"/>
    <property type="match status" value="1"/>
</dbReference>
<dbReference type="CDD" id="cd00332">
    <property type="entry name" value="PAL-HAL"/>
    <property type="match status" value="1"/>
</dbReference>
<name>A0AAE0HMR9_9PEZI</name>
<dbReference type="InterPro" id="IPR005922">
    <property type="entry name" value="Phe_NH3-lyase"/>
</dbReference>
<evidence type="ECO:0000256" key="1">
    <source>
        <dbReference type="ARBA" id="ARBA00007238"/>
    </source>
</evidence>
<gene>
    <name evidence="3" type="ORF">B0H64DRAFT_472576</name>
</gene>
<dbReference type="NCBIfam" id="TIGR01226">
    <property type="entry name" value="phe_am_lyase"/>
    <property type="match status" value="1"/>
</dbReference>
<evidence type="ECO:0000256" key="2">
    <source>
        <dbReference type="RuleBase" id="RU003954"/>
    </source>
</evidence>
<comment type="similarity">
    <text evidence="1 2">Belongs to the PAL/histidase family.</text>
</comment>
<dbReference type="Gene3D" id="1.10.274.20">
    <property type="entry name" value="Phenylalanine ammonia-lyase 1, domain 3"/>
    <property type="match status" value="1"/>
</dbReference>
<protein>
    <submittedName>
        <fullName evidence="3">L-Aspartase-like protein</fullName>
    </submittedName>
</protein>
<dbReference type="GO" id="GO:0006559">
    <property type="term" value="P:L-phenylalanine catabolic process"/>
    <property type="evidence" value="ECO:0007669"/>
    <property type="project" value="InterPro"/>
</dbReference>
<dbReference type="InterPro" id="IPR024083">
    <property type="entry name" value="Fumarase/histidase_N"/>
</dbReference>
<dbReference type="InterPro" id="IPR008948">
    <property type="entry name" value="L-Aspartase-like"/>
</dbReference>